<name>A0A9P0EBA2_NEZVI</name>
<dbReference type="AlphaFoldDB" id="A0A9P0EBA2"/>
<sequence length="72" mass="8213">MLKVNKIKMEATNMHKLLLLLKKRLVDKKLTTILSEGIDCSRTGEAYPNSCSVKRTRGPLTFQYALLIFELS</sequence>
<evidence type="ECO:0000313" key="2">
    <source>
        <dbReference type="Proteomes" id="UP001152798"/>
    </source>
</evidence>
<dbReference type="EMBL" id="OV725079">
    <property type="protein sequence ID" value="CAH1395021.1"/>
    <property type="molecule type" value="Genomic_DNA"/>
</dbReference>
<reference evidence="1" key="1">
    <citation type="submission" date="2022-01" db="EMBL/GenBank/DDBJ databases">
        <authorList>
            <person name="King R."/>
        </authorList>
    </citation>
    <scope>NUCLEOTIDE SEQUENCE</scope>
</reference>
<gene>
    <name evidence="1" type="ORF">NEZAVI_LOCUS5368</name>
</gene>
<protein>
    <submittedName>
        <fullName evidence="1">Uncharacterized protein</fullName>
    </submittedName>
</protein>
<evidence type="ECO:0000313" key="1">
    <source>
        <dbReference type="EMBL" id="CAH1395021.1"/>
    </source>
</evidence>
<proteinExistence type="predicted"/>
<organism evidence="1 2">
    <name type="scientific">Nezara viridula</name>
    <name type="common">Southern green stink bug</name>
    <name type="synonym">Cimex viridulus</name>
    <dbReference type="NCBI Taxonomy" id="85310"/>
    <lineage>
        <taxon>Eukaryota</taxon>
        <taxon>Metazoa</taxon>
        <taxon>Ecdysozoa</taxon>
        <taxon>Arthropoda</taxon>
        <taxon>Hexapoda</taxon>
        <taxon>Insecta</taxon>
        <taxon>Pterygota</taxon>
        <taxon>Neoptera</taxon>
        <taxon>Paraneoptera</taxon>
        <taxon>Hemiptera</taxon>
        <taxon>Heteroptera</taxon>
        <taxon>Panheteroptera</taxon>
        <taxon>Pentatomomorpha</taxon>
        <taxon>Pentatomoidea</taxon>
        <taxon>Pentatomidae</taxon>
        <taxon>Pentatominae</taxon>
        <taxon>Nezara</taxon>
    </lineage>
</organism>
<keyword evidence="2" id="KW-1185">Reference proteome</keyword>
<dbReference type="Proteomes" id="UP001152798">
    <property type="component" value="Chromosome 3"/>
</dbReference>
<accession>A0A9P0EBA2</accession>